<dbReference type="AlphaFoldDB" id="A0A2J6TXM9"/>
<protein>
    <recommendedName>
        <fullName evidence="2">DUF6590 domain-containing protein</fullName>
    </recommendedName>
</protein>
<dbReference type="RefSeq" id="XP_024744622.1">
    <property type="nucleotide sequence ID" value="XM_024876535.1"/>
</dbReference>
<accession>A0A2J6TXM9</accession>
<feature type="region of interest" description="Disordered" evidence="1">
    <location>
        <begin position="231"/>
        <end position="310"/>
    </location>
</feature>
<evidence type="ECO:0000259" key="2">
    <source>
        <dbReference type="Pfam" id="PF20233"/>
    </source>
</evidence>
<feature type="domain" description="DUF6590" evidence="2">
    <location>
        <begin position="319"/>
        <end position="473"/>
    </location>
</feature>
<evidence type="ECO:0000313" key="3">
    <source>
        <dbReference type="EMBL" id="PMD67718.1"/>
    </source>
</evidence>
<dbReference type="OrthoDB" id="3559580at2759"/>
<dbReference type="Pfam" id="PF20233">
    <property type="entry name" value="DUF6590"/>
    <property type="match status" value="1"/>
</dbReference>
<dbReference type="STRING" id="1095630.A0A2J6TXM9"/>
<dbReference type="GeneID" id="36584614"/>
<dbReference type="InterPro" id="IPR046497">
    <property type="entry name" value="DUF6590"/>
</dbReference>
<dbReference type="EMBL" id="KZ613740">
    <property type="protein sequence ID" value="PMD67718.1"/>
    <property type="molecule type" value="Genomic_DNA"/>
</dbReference>
<evidence type="ECO:0000313" key="4">
    <source>
        <dbReference type="Proteomes" id="UP000235371"/>
    </source>
</evidence>
<organism evidence="3 4">
    <name type="scientific">Hyaloscypha bicolor E</name>
    <dbReference type="NCBI Taxonomy" id="1095630"/>
    <lineage>
        <taxon>Eukaryota</taxon>
        <taxon>Fungi</taxon>
        <taxon>Dikarya</taxon>
        <taxon>Ascomycota</taxon>
        <taxon>Pezizomycotina</taxon>
        <taxon>Leotiomycetes</taxon>
        <taxon>Helotiales</taxon>
        <taxon>Hyaloscyphaceae</taxon>
        <taxon>Hyaloscypha</taxon>
        <taxon>Hyaloscypha bicolor</taxon>
    </lineage>
</organism>
<sequence length="510" mass="56324">MSTRSGRRSGKSKGSARSGDWSEWTWDEKGWRWYRARLNSRGEYDYQYQLGQTAAQDSTPRGATTTENVSVLPSISTSYNREYYDNQDYDYQYPSQTSGEVNDLSREFAKTSLNDERLPSTDSASYGGYQSNEGQQERTSTQPITIPSNPWRQADDATSNDYSSSSHSTVVGRQSGFHGGKSPSPPSGYIAPSSSSYYAPVPGQFGPTYSVSASYGYPGPLMVDSQGIPTSGIGYPNPSQGYPKSGYSEPAPGYSNPAQGYRESSRGSVNSQSQTQSAHGASAATSSGAITPKPTHKTITGTPGAKETLDPNYKVHKSTYFTPGQVFKVLWFEPLGENARQTSATEVTDFSWDVGDGRFGEKPHSSIRRFVIVAADYGHCQCLPILTYHRQGTTKPGVKREDHAIIYTGDRPPSRIEGEDELKLRAIRVIPKTPRDKLEKESRINYAKIYTVEHNVKVHFVGHVDPTFQHKLVTDFDATWMKKRQMSPWPQGYSASNTTESSLYVGGGYK</sequence>
<proteinExistence type="predicted"/>
<feature type="region of interest" description="Disordered" evidence="1">
    <location>
        <begin position="1"/>
        <end position="21"/>
    </location>
</feature>
<keyword evidence="4" id="KW-1185">Reference proteome</keyword>
<dbReference type="PANTHER" id="PTHR35391:SF5">
    <property type="entry name" value="DUF6590 DOMAIN-CONTAINING PROTEIN"/>
    <property type="match status" value="1"/>
</dbReference>
<dbReference type="PANTHER" id="PTHR35391">
    <property type="entry name" value="C2H2-TYPE DOMAIN-CONTAINING PROTEIN-RELATED"/>
    <property type="match status" value="1"/>
</dbReference>
<feature type="compositionally biased region" description="Basic residues" evidence="1">
    <location>
        <begin position="1"/>
        <end position="11"/>
    </location>
</feature>
<feature type="compositionally biased region" description="Low complexity" evidence="1">
    <location>
        <begin position="271"/>
        <end position="289"/>
    </location>
</feature>
<gene>
    <name evidence="3" type="ORF">K444DRAFT_551271</name>
</gene>
<reference evidence="3 4" key="1">
    <citation type="submission" date="2016-04" db="EMBL/GenBank/DDBJ databases">
        <title>A degradative enzymes factory behind the ericoid mycorrhizal symbiosis.</title>
        <authorList>
            <consortium name="DOE Joint Genome Institute"/>
            <person name="Martino E."/>
            <person name="Morin E."/>
            <person name="Grelet G."/>
            <person name="Kuo A."/>
            <person name="Kohler A."/>
            <person name="Daghino S."/>
            <person name="Barry K."/>
            <person name="Choi C."/>
            <person name="Cichocki N."/>
            <person name="Clum A."/>
            <person name="Copeland A."/>
            <person name="Hainaut M."/>
            <person name="Haridas S."/>
            <person name="Labutti K."/>
            <person name="Lindquist E."/>
            <person name="Lipzen A."/>
            <person name="Khouja H.-R."/>
            <person name="Murat C."/>
            <person name="Ohm R."/>
            <person name="Olson A."/>
            <person name="Spatafora J."/>
            <person name="Veneault-Fourrey C."/>
            <person name="Henrissat B."/>
            <person name="Grigoriev I."/>
            <person name="Martin F."/>
            <person name="Perotto S."/>
        </authorList>
    </citation>
    <scope>NUCLEOTIDE SEQUENCE [LARGE SCALE GENOMIC DNA]</scope>
    <source>
        <strain evidence="3 4">E</strain>
    </source>
</reference>
<feature type="region of interest" description="Disordered" evidence="1">
    <location>
        <begin position="111"/>
        <end position="188"/>
    </location>
</feature>
<dbReference type="InParanoid" id="A0A2J6TXM9"/>
<dbReference type="Proteomes" id="UP000235371">
    <property type="component" value="Unassembled WGS sequence"/>
</dbReference>
<name>A0A2J6TXM9_9HELO</name>
<evidence type="ECO:0000256" key="1">
    <source>
        <dbReference type="SAM" id="MobiDB-lite"/>
    </source>
</evidence>
<feature type="compositionally biased region" description="Polar residues" evidence="1">
    <location>
        <begin position="120"/>
        <end position="162"/>
    </location>
</feature>